<dbReference type="Pfam" id="PF08352">
    <property type="entry name" value="oligo_HPY"/>
    <property type="match status" value="1"/>
</dbReference>
<dbReference type="AlphaFoldDB" id="A0A0D2J5B7"/>
<evidence type="ECO:0000256" key="2">
    <source>
        <dbReference type="ARBA" id="ARBA00022741"/>
    </source>
</evidence>
<dbReference type="InterPro" id="IPR027417">
    <property type="entry name" value="P-loop_NTPase"/>
</dbReference>
<dbReference type="SUPFAM" id="SSF52540">
    <property type="entry name" value="P-loop containing nucleoside triphosphate hydrolases"/>
    <property type="match status" value="1"/>
</dbReference>
<protein>
    <submittedName>
        <fullName evidence="5">Peptide ABC transporter ATPase</fullName>
    </submittedName>
</protein>
<dbReference type="PANTHER" id="PTHR43776">
    <property type="entry name" value="TRANSPORT ATP-BINDING PROTEIN"/>
    <property type="match status" value="1"/>
</dbReference>
<feature type="domain" description="ABC transporter" evidence="4">
    <location>
        <begin position="9"/>
        <end position="261"/>
    </location>
</feature>
<dbReference type="SMART" id="SM00382">
    <property type="entry name" value="AAA"/>
    <property type="match status" value="1"/>
</dbReference>
<dbReference type="InterPro" id="IPR050319">
    <property type="entry name" value="ABC_transp_ATP-bind"/>
</dbReference>
<sequence>MPPESQTIVKLLNASKIFRTKGGKYGKGKSEVVALNQVNLNLDKGEIFGLVGESGSGKTTCGRVIVGLEDLDAGDLFLEGRQVTGVSASEFKKYRRMVQMVFQDPYQSLNPQISILDSVAEPLVTHKMGNAHERENLVVSILDQVGLSPARDFVYRFPHQLSGGQRQRVAIARAMILGPNCLVADEPTSMLDASYSAQIFEILLTMRKQYQTAILFITHSLAAARYLCDRIAVIYKGNIVEQGPCREVIENPCHPYTMALLDATPKFGTASDKYRHNTLLEKSVAQPPEGCVFFSRCVRSVTGKCDKAAPEWRQVREGHYTACYLASTQ</sequence>
<dbReference type="Gene3D" id="3.40.50.300">
    <property type="entry name" value="P-loop containing nucleotide triphosphate hydrolases"/>
    <property type="match status" value="1"/>
</dbReference>
<dbReference type="PROSITE" id="PS00211">
    <property type="entry name" value="ABC_TRANSPORTER_1"/>
    <property type="match status" value="1"/>
</dbReference>
<dbReference type="GO" id="GO:0016887">
    <property type="term" value="F:ATP hydrolysis activity"/>
    <property type="evidence" value="ECO:0007669"/>
    <property type="project" value="InterPro"/>
</dbReference>
<dbReference type="PROSITE" id="PS50893">
    <property type="entry name" value="ABC_TRANSPORTER_2"/>
    <property type="match status" value="1"/>
</dbReference>
<dbReference type="InterPro" id="IPR003439">
    <property type="entry name" value="ABC_transporter-like_ATP-bd"/>
</dbReference>
<keyword evidence="6" id="KW-1185">Reference proteome</keyword>
<organism evidence="5 6">
    <name type="scientific">Dethiosulfatarculus sandiegensis</name>
    <dbReference type="NCBI Taxonomy" id="1429043"/>
    <lineage>
        <taxon>Bacteria</taxon>
        <taxon>Pseudomonadati</taxon>
        <taxon>Thermodesulfobacteriota</taxon>
        <taxon>Desulfarculia</taxon>
        <taxon>Desulfarculales</taxon>
        <taxon>Desulfarculaceae</taxon>
        <taxon>Dethiosulfatarculus</taxon>
    </lineage>
</organism>
<evidence type="ECO:0000313" key="6">
    <source>
        <dbReference type="Proteomes" id="UP000032233"/>
    </source>
</evidence>
<keyword evidence="1" id="KW-0813">Transport</keyword>
<dbReference type="GO" id="GO:0055085">
    <property type="term" value="P:transmembrane transport"/>
    <property type="evidence" value="ECO:0007669"/>
    <property type="project" value="UniProtKB-ARBA"/>
</dbReference>
<dbReference type="GO" id="GO:0005524">
    <property type="term" value="F:ATP binding"/>
    <property type="evidence" value="ECO:0007669"/>
    <property type="project" value="UniProtKB-KW"/>
</dbReference>
<evidence type="ECO:0000256" key="1">
    <source>
        <dbReference type="ARBA" id="ARBA00022448"/>
    </source>
</evidence>
<dbReference type="Proteomes" id="UP000032233">
    <property type="component" value="Unassembled WGS sequence"/>
</dbReference>
<dbReference type="NCBIfam" id="TIGR01727">
    <property type="entry name" value="oligo_HPY"/>
    <property type="match status" value="1"/>
</dbReference>
<dbReference type="InterPro" id="IPR003593">
    <property type="entry name" value="AAA+_ATPase"/>
</dbReference>
<accession>A0A0D2J5B7</accession>
<keyword evidence="3" id="KW-0067">ATP-binding</keyword>
<dbReference type="GO" id="GO:0015833">
    <property type="term" value="P:peptide transport"/>
    <property type="evidence" value="ECO:0007669"/>
    <property type="project" value="InterPro"/>
</dbReference>
<comment type="caution">
    <text evidence="5">The sequence shown here is derived from an EMBL/GenBank/DDBJ whole genome shotgun (WGS) entry which is preliminary data.</text>
</comment>
<dbReference type="Pfam" id="PF00005">
    <property type="entry name" value="ABC_tran"/>
    <property type="match status" value="1"/>
</dbReference>
<gene>
    <name evidence="5" type="ORF">X474_13895</name>
</gene>
<dbReference type="InParanoid" id="A0A0D2J5B7"/>
<dbReference type="EMBL" id="AZAC01000016">
    <property type="protein sequence ID" value="KIX13314.1"/>
    <property type="molecule type" value="Genomic_DNA"/>
</dbReference>
<evidence type="ECO:0000256" key="3">
    <source>
        <dbReference type="ARBA" id="ARBA00022840"/>
    </source>
</evidence>
<keyword evidence="2" id="KW-0547">Nucleotide-binding</keyword>
<dbReference type="RefSeq" id="WP_044349325.1">
    <property type="nucleotide sequence ID" value="NZ_AZAC01000016.1"/>
</dbReference>
<dbReference type="InterPro" id="IPR017871">
    <property type="entry name" value="ABC_transporter-like_CS"/>
</dbReference>
<dbReference type="OrthoDB" id="9809450at2"/>
<name>A0A0D2J5B7_9BACT</name>
<evidence type="ECO:0000313" key="5">
    <source>
        <dbReference type="EMBL" id="KIX13314.1"/>
    </source>
</evidence>
<evidence type="ECO:0000259" key="4">
    <source>
        <dbReference type="PROSITE" id="PS50893"/>
    </source>
</evidence>
<dbReference type="InterPro" id="IPR013563">
    <property type="entry name" value="Oligopep_ABC_C"/>
</dbReference>
<dbReference type="STRING" id="1429043.X474_13895"/>
<reference evidence="5 6" key="1">
    <citation type="submission" date="2013-11" db="EMBL/GenBank/DDBJ databases">
        <title>Metagenomic analysis of a methanogenic consortium involved in long chain n-alkane degradation.</title>
        <authorList>
            <person name="Davidova I.A."/>
            <person name="Callaghan A.V."/>
            <person name="Wawrik B."/>
            <person name="Pruitt S."/>
            <person name="Marks C."/>
            <person name="Duncan K.E."/>
            <person name="Suflita J.M."/>
        </authorList>
    </citation>
    <scope>NUCLEOTIDE SEQUENCE [LARGE SCALE GENOMIC DNA]</scope>
    <source>
        <strain evidence="5 6">SPR</strain>
    </source>
</reference>
<dbReference type="CDD" id="cd03257">
    <property type="entry name" value="ABC_NikE_OppD_transporters"/>
    <property type="match status" value="1"/>
</dbReference>
<proteinExistence type="predicted"/>